<dbReference type="OrthoDB" id="2652955at2759"/>
<keyword evidence="3" id="KW-1185">Reference proteome</keyword>
<evidence type="ECO:0000313" key="3">
    <source>
        <dbReference type="Proteomes" id="UP000541558"/>
    </source>
</evidence>
<evidence type="ECO:0000256" key="1">
    <source>
        <dbReference type="SAM" id="MobiDB-lite"/>
    </source>
</evidence>
<evidence type="ECO:0000313" key="2">
    <source>
        <dbReference type="EMBL" id="KAF5333382.1"/>
    </source>
</evidence>
<dbReference type="EMBL" id="JAACJK010000109">
    <property type="protein sequence ID" value="KAF5333382.1"/>
    <property type="molecule type" value="Genomic_DNA"/>
</dbReference>
<comment type="caution">
    <text evidence="2">The sequence shown here is derived from an EMBL/GenBank/DDBJ whole genome shotgun (WGS) entry which is preliminary data.</text>
</comment>
<feature type="compositionally biased region" description="Low complexity" evidence="1">
    <location>
        <begin position="176"/>
        <end position="187"/>
    </location>
</feature>
<name>A0A8H5C3P7_9AGAR</name>
<proteinExistence type="predicted"/>
<feature type="compositionally biased region" description="Low complexity" evidence="1">
    <location>
        <begin position="150"/>
        <end position="165"/>
    </location>
</feature>
<reference evidence="2 3" key="1">
    <citation type="journal article" date="2020" name="ISME J.">
        <title>Uncovering the hidden diversity of litter-decomposition mechanisms in mushroom-forming fungi.</title>
        <authorList>
            <person name="Floudas D."/>
            <person name="Bentzer J."/>
            <person name="Ahren D."/>
            <person name="Johansson T."/>
            <person name="Persson P."/>
            <person name="Tunlid A."/>
        </authorList>
    </citation>
    <scope>NUCLEOTIDE SEQUENCE [LARGE SCALE GENOMIC DNA]</scope>
    <source>
        <strain evidence="2 3">CBS 175.51</strain>
    </source>
</reference>
<dbReference type="AlphaFoldDB" id="A0A8H5C3P7"/>
<protein>
    <submittedName>
        <fullName evidence="2">Uncharacterized protein</fullName>
    </submittedName>
</protein>
<dbReference type="Proteomes" id="UP000541558">
    <property type="component" value="Unassembled WGS sequence"/>
</dbReference>
<feature type="compositionally biased region" description="Basic and acidic residues" evidence="1">
    <location>
        <begin position="111"/>
        <end position="121"/>
    </location>
</feature>
<feature type="region of interest" description="Disordered" evidence="1">
    <location>
        <begin position="92"/>
        <end position="187"/>
    </location>
</feature>
<gene>
    <name evidence="2" type="ORF">D9611_002385</name>
</gene>
<organism evidence="2 3">
    <name type="scientific">Ephemerocybe angulata</name>
    <dbReference type="NCBI Taxonomy" id="980116"/>
    <lineage>
        <taxon>Eukaryota</taxon>
        <taxon>Fungi</taxon>
        <taxon>Dikarya</taxon>
        <taxon>Basidiomycota</taxon>
        <taxon>Agaricomycotina</taxon>
        <taxon>Agaricomycetes</taxon>
        <taxon>Agaricomycetidae</taxon>
        <taxon>Agaricales</taxon>
        <taxon>Agaricineae</taxon>
        <taxon>Psathyrellaceae</taxon>
        <taxon>Ephemerocybe</taxon>
    </lineage>
</organism>
<accession>A0A8H5C3P7</accession>
<feature type="compositionally biased region" description="Basic and acidic residues" evidence="1">
    <location>
        <begin position="136"/>
        <end position="145"/>
    </location>
</feature>
<sequence>MVDHVDESTLEITVHLPIENYLGVLDGRGSIDIAIVLNLRSPRWAPSDNKRRAPYLKPGQYITATGPLTGVLRDSHGKVTGLKVAADNIVNAGPRAMPGSQAGDNGSFSDTPRKATDDPKTPLKKFCFSRPKRTRHVDPADENPSKRLKTTSTTDSDPADTEASAIDTPTPHARNNKTTRNARNAGA</sequence>